<dbReference type="PANTHER" id="PTHR21311">
    <property type="entry name" value="CONSERVED OLIGOMERIC GOLGI COMPLEX COMPONENT 8"/>
    <property type="match status" value="1"/>
</dbReference>
<reference evidence="10 11" key="1">
    <citation type="submission" date="2015-09" db="EMBL/GenBank/DDBJ databases">
        <title>Draft genome of the parasitic nematode Teladorsagia circumcincta isolate WARC Sus (inbred).</title>
        <authorList>
            <person name="Mitreva M."/>
        </authorList>
    </citation>
    <scope>NUCLEOTIDE SEQUENCE [LARGE SCALE GENOMIC DNA]</scope>
    <source>
        <strain evidence="10 11">S</strain>
    </source>
</reference>
<dbReference type="GO" id="GO:0017119">
    <property type="term" value="C:Golgi transport complex"/>
    <property type="evidence" value="ECO:0007669"/>
    <property type="project" value="InterPro"/>
</dbReference>
<evidence type="ECO:0000256" key="9">
    <source>
        <dbReference type="SAM" id="MobiDB-lite"/>
    </source>
</evidence>
<feature type="compositionally biased region" description="Basic and acidic residues" evidence="9">
    <location>
        <begin position="302"/>
        <end position="317"/>
    </location>
</feature>
<accession>A0A2G9TUF8</accession>
<keyword evidence="5" id="KW-0653">Protein transport</keyword>
<evidence type="ECO:0000256" key="8">
    <source>
        <dbReference type="ARBA" id="ARBA00031347"/>
    </source>
</evidence>
<sequence length="317" mass="35121">LDCRFLNETKVLSVSTGEISSLSERGAPTNGPPQPSPEISMWDDICVYGNAILEALNNLRYTPSPMLIQSVVLCLRDSLRSILLWLLGHSSSAHFAKAVEIFCLHFGPFIGRCIRFLFPFSAITRLFGTSISPQIYESFTELDMRAIIASCDGGERIEEILQNLSSRERFLAQEELILSQQDQMVTHENASTAADQLDRQEVKAPEFTDTSMCSPPQHDSSIIHFDLGDDQDEVKVESSDPVSAKDSNDLKTAASHSQQDPDTADTQLTVATDDDLPALVETAPSPLYSETELVPTQETDQQSDKQNLERSEHAKKD</sequence>
<keyword evidence="4" id="KW-0813">Transport</keyword>
<dbReference type="GO" id="GO:0015031">
    <property type="term" value="P:protein transport"/>
    <property type="evidence" value="ECO:0007669"/>
    <property type="project" value="UniProtKB-KW"/>
</dbReference>
<comment type="similarity">
    <text evidence="2">Belongs to the COG8 family.</text>
</comment>
<evidence type="ECO:0000256" key="1">
    <source>
        <dbReference type="ARBA" id="ARBA00004395"/>
    </source>
</evidence>
<feature type="compositionally biased region" description="Polar residues" evidence="9">
    <location>
        <begin position="254"/>
        <end position="270"/>
    </location>
</feature>
<dbReference type="AlphaFoldDB" id="A0A2G9TUF8"/>
<dbReference type="Proteomes" id="UP000230423">
    <property type="component" value="Unassembled WGS sequence"/>
</dbReference>
<evidence type="ECO:0000256" key="5">
    <source>
        <dbReference type="ARBA" id="ARBA00022927"/>
    </source>
</evidence>
<comment type="subcellular location">
    <subcellularLocation>
        <location evidence="1">Golgi apparatus membrane</location>
        <topology evidence="1">Peripheral membrane protein</topology>
    </subcellularLocation>
</comment>
<dbReference type="PANTHER" id="PTHR21311:SF0">
    <property type="entry name" value="CONSERVED OLIGOMERIC GOLGI COMPLEX SUBUNIT 8"/>
    <property type="match status" value="1"/>
</dbReference>
<gene>
    <name evidence="10" type="ORF">TELCIR_16938</name>
</gene>
<keyword evidence="6" id="KW-0333">Golgi apparatus</keyword>
<dbReference type="GO" id="GO:0006891">
    <property type="term" value="P:intra-Golgi vesicle-mediated transport"/>
    <property type="evidence" value="ECO:0007669"/>
    <property type="project" value="TreeGrafter"/>
</dbReference>
<dbReference type="GO" id="GO:0000139">
    <property type="term" value="C:Golgi membrane"/>
    <property type="evidence" value="ECO:0007669"/>
    <property type="project" value="UniProtKB-SubCell"/>
</dbReference>
<evidence type="ECO:0000313" key="11">
    <source>
        <dbReference type="Proteomes" id="UP000230423"/>
    </source>
</evidence>
<keyword evidence="7" id="KW-0472">Membrane</keyword>
<dbReference type="EMBL" id="KZ353420">
    <property type="protein sequence ID" value="PIO61538.1"/>
    <property type="molecule type" value="Genomic_DNA"/>
</dbReference>
<dbReference type="InterPro" id="IPR007255">
    <property type="entry name" value="COG8"/>
</dbReference>
<name>A0A2G9TUF8_TELCI</name>
<evidence type="ECO:0000256" key="2">
    <source>
        <dbReference type="ARBA" id="ARBA00006419"/>
    </source>
</evidence>
<evidence type="ECO:0000256" key="6">
    <source>
        <dbReference type="ARBA" id="ARBA00023034"/>
    </source>
</evidence>
<evidence type="ECO:0000256" key="4">
    <source>
        <dbReference type="ARBA" id="ARBA00022448"/>
    </source>
</evidence>
<feature type="region of interest" description="Disordered" evidence="9">
    <location>
        <begin position="204"/>
        <end position="317"/>
    </location>
</feature>
<evidence type="ECO:0000256" key="3">
    <source>
        <dbReference type="ARBA" id="ARBA00020983"/>
    </source>
</evidence>
<organism evidence="10 11">
    <name type="scientific">Teladorsagia circumcincta</name>
    <name type="common">Brown stomach worm</name>
    <name type="synonym">Ostertagia circumcincta</name>
    <dbReference type="NCBI Taxonomy" id="45464"/>
    <lineage>
        <taxon>Eukaryota</taxon>
        <taxon>Metazoa</taxon>
        <taxon>Ecdysozoa</taxon>
        <taxon>Nematoda</taxon>
        <taxon>Chromadorea</taxon>
        <taxon>Rhabditida</taxon>
        <taxon>Rhabditina</taxon>
        <taxon>Rhabditomorpha</taxon>
        <taxon>Strongyloidea</taxon>
        <taxon>Trichostrongylidae</taxon>
        <taxon>Teladorsagia</taxon>
    </lineage>
</organism>
<keyword evidence="11" id="KW-1185">Reference proteome</keyword>
<feature type="non-terminal residue" evidence="10">
    <location>
        <position position="1"/>
    </location>
</feature>
<evidence type="ECO:0000256" key="7">
    <source>
        <dbReference type="ARBA" id="ARBA00023136"/>
    </source>
</evidence>
<proteinExistence type="inferred from homology"/>
<feature type="compositionally biased region" description="Polar residues" evidence="9">
    <location>
        <begin position="208"/>
        <end position="220"/>
    </location>
</feature>
<evidence type="ECO:0000313" key="10">
    <source>
        <dbReference type="EMBL" id="PIO61538.1"/>
    </source>
</evidence>
<protein>
    <recommendedName>
        <fullName evidence="3">Conserved oligomeric Golgi complex subunit 8</fullName>
    </recommendedName>
    <alternativeName>
        <fullName evidence="8">Component of oligomeric Golgi complex 8</fullName>
    </alternativeName>
</protein>
<dbReference type="OrthoDB" id="1661054at2759"/>